<proteinExistence type="predicted"/>
<name>U4QXZ0_9FIRM</name>
<dbReference type="EMBL" id="ATAY01000098">
    <property type="protein sequence ID" value="EPR07777.1"/>
    <property type="molecule type" value="Genomic_DNA"/>
</dbReference>
<gene>
    <name evidence="1" type="ORF">L323_19965</name>
</gene>
<reference evidence="1 2" key="1">
    <citation type="journal article" date="2013" name="Genome Announc.">
        <title>Draft Genome Sequence of the Cellulolytic Bacterium Clostridium papyrosolvens C7 (ATCC 700395).</title>
        <authorList>
            <person name="Zepeda V."/>
            <person name="Dassa B."/>
            <person name="Borovok I."/>
            <person name="Lamed R."/>
            <person name="Bayer E.A."/>
            <person name="Cate J.H."/>
        </authorList>
    </citation>
    <scope>NUCLEOTIDE SEQUENCE [LARGE SCALE GENOMIC DNA]</scope>
    <source>
        <strain evidence="1 2">C7</strain>
    </source>
</reference>
<dbReference type="RefSeq" id="WP_020817342.1">
    <property type="nucleotide sequence ID" value="NZ_ATAY01000098.1"/>
</dbReference>
<comment type="caution">
    <text evidence="1">The sequence shown here is derived from an EMBL/GenBank/DDBJ whole genome shotgun (WGS) entry which is preliminary data.</text>
</comment>
<accession>U4QXZ0</accession>
<dbReference type="PATRIC" id="fig|1330534.3.peg.3968"/>
<evidence type="ECO:0000313" key="1">
    <source>
        <dbReference type="EMBL" id="EPR07777.1"/>
    </source>
</evidence>
<protein>
    <submittedName>
        <fullName evidence="1">Uncharacterized protein</fullName>
    </submittedName>
</protein>
<sequence length="57" mass="6482">MIKLNHDVVDNGQVLLYKDKMYPIKAEEPSDKPGKVILVINSEIEGEEVLIETDIEE</sequence>
<dbReference type="Proteomes" id="UP000016860">
    <property type="component" value="Unassembled WGS sequence"/>
</dbReference>
<evidence type="ECO:0000313" key="2">
    <source>
        <dbReference type="Proteomes" id="UP000016860"/>
    </source>
</evidence>
<dbReference type="AlphaFoldDB" id="U4QXZ0"/>
<dbReference type="STRING" id="1330534.L323_19965"/>
<organism evidence="1 2">
    <name type="scientific">Ruminiclostridium papyrosolvens C7</name>
    <dbReference type="NCBI Taxonomy" id="1330534"/>
    <lineage>
        <taxon>Bacteria</taxon>
        <taxon>Bacillati</taxon>
        <taxon>Bacillota</taxon>
        <taxon>Clostridia</taxon>
        <taxon>Eubacteriales</taxon>
        <taxon>Oscillospiraceae</taxon>
        <taxon>Ruminiclostridium</taxon>
    </lineage>
</organism>